<dbReference type="RefSeq" id="WP_341371249.1">
    <property type="nucleotide sequence ID" value="NZ_JBBPCO010000010.1"/>
</dbReference>
<evidence type="ECO:0000313" key="3">
    <source>
        <dbReference type="EMBL" id="MEK8090193.1"/>
    </source>
</evidence>
<proteinExistence type="predicted"/>
<dbReference type="InterPro" id="IPR001279">
    <property type="entry name" value="Metallo-B-lactamas"/>
</dbReference>
<dbReference type="PANTHER" id="PTHR43084">
    <property type="entry name" value="PERSULFIDE DIOXYGENASE ETHE1"/>
    <property type="match status" value="1"/>
</dbReference>
<evidence type="ECO:0000313" key="4">
    <source>
        <dbReference type="Proteomes" id="UP001446205"/>
    </source>
</evidence>
<dbReference type="EMBL" id="JBBPCO010000010">
    <property type="protein sequence ID" value="MEK8090193.1"/>
    <property type="molecule type" value="Genomic_DNA"/>
</dbReference>
<dbReference type="SMART" id="SM00849">
    <property type="entry name" value="Lactamase_B"/>
    <property type="match status" value="1"/>
</dbReference>
<protein>
    <submittedName>
        <fullName evidence="3">MBL fold metallo-hydrolase</fullName>
    </submittedName>
</protein>
<organism evidence="3 4">
    <name type="scientific">Thermithiobacillus plumbiphilus</name>
    <dbReference type="NCBI Taxonomy" id="1729899"/>
    <lineage>
        <taxon>Bacteria</taxon>
        <taxon>Pseudomonadati</taxon>
        <taxon>Pseudomonadota</taxon>
        <taxon>Acidithiobacillia</taxon>
        <taxon>Acidithiobacillales</taxon>
        <taxon>Thermithiobacillaceae</taxon>
        <taxon>Thermithiobacillus</taxon>
    </lineage>
</organism>
<dbReference type="InterPro" id="IPR036866">
    <property type="entry name" value="RibonucZ/Hydroxyglut_hydro"/>
</dbReference>
<keyword evidence="4" id="KW-1185">Reference proteome</keyword>
<dbReference type="InterPro" id="IPR051682">
    <property type="entry name" value="Mito_Persulfide_Diox"/>
</dbReference>
<gene>
    <name evidence="3" type="ORF">WOB96_10515</name>
</gene>
<dbReference type="Proteomes" id="UP001446205">
    <property type="component" value="Unassembled WGS sequence"/>
</dbReference>
<dbReference type="Pfam" id="PF00753">
    <property type="entry name" value="Lactamase_B"/>
    <property type="match status" value="1"/>
</dbReference>
<evidence type="ECO:0000259" key="2">
    <source>
        <dbReference type="SMART" id="SM00849"/>
    </source>
</evidence>
<dbReference type="SUPFAM" id="SSF56281">
    <property type="entry name" value="Metallo-hydrolase/oxidoreductase"/>
    <property type="match status" value="1"/>
</dbReference>
<reference evidence="3 4" key="1">
    <citation type="submission" date="2024-04" db="EMBL/GenBank/DDBJ databases">
        <authorList>
            <person name="Abashina T."/>
            <person name="Shaikin A."/>
        </authorList>
    </citation>
    <scope>NUCLEOTIDE SEQUENCE [LARGE SCALE GENOMIC DNA]</scope>
    <source>
        <strain evidence="3 4">AAFK</strain>
    </source>
</reference>
<dbReference type="CDD" id="cd07724">
    <property type="entry name" value="POD-like_MBL-fold"/>
    <property type="match status" value="1"/>
</dbReference>
<name>A0ABU9DCG2_9PROT</name>
<feature type="domain" description="Metallo-beta-lactamase" evidence="2">
    <location>
        <begin position="13"/>
        <end position="174"/>
    </location>
</feature>
<accession>A0ABU9DCG2</accession>
<dbReference type="InterPro" id="IPR044528">
    <property type="entry name" value="POD-like_MBL-fold"/>
</dbReference>
<evidence type="ECO:0000256" key="1">
    <source>
        <dbReference type="ARBA" id="ARBA00022723"/>
    </source>
</evidence>
<comment type="caution">
    <text evidence="3">The sequence shown here is derived from an EMBL/GenBank/DDBJ whole genome shotgun (WGS) entry which is preliminary data.</text>
</comment>
<keyword evidence="1" id="KW-0479">Metal-binding</keyword>
<dbReference type="PANTHER" id="PTHR43084:SF1">
    <property type="entry name" value="PERSULFIDE DIOXYGENASE ETHE1, MITOCHONDRIAL"/>
    <property type="match status" value="1"/>
</dbReference>
<dbReference type="Gene3D" id="3.60.15.10">
    <property type="entry name" value="Ribonuclease Z/Hydroxyacylglutathione hydrolase-like"/>
    <property type="match status" value="1"/>
</dbReference>
<sequence length="234" mass="25897">MFYFRQLFDPTSSTLTYLIADPFKLEAVVIDPVREMVEPILETLHAMHPQMRLRYILETHIHADHVTGADLLKQRTGAQAVVSRRGGAHCAENQVDDGDLILFGSEHIRVLATPGHTEGCVSYLWRDRVFTGDTLLIGGCGRTDFQGGDAGKLYDSITGKIFSLPCETLIYPGHDYNGRRVSSVDQERTSNPRLAGKTRDEFMAIMDALNLPRPKLIDEAVPANLLCGRSGLAA</sequence>